<comment type="caution">
    <text evidence="2">The sequence shown here is derived from an EMBL/GenBank/DDBJ whole genome shotgun (WGS) entry which is preliminary data.</text>
</comment>
<dbReference type="GO" id="GO:0005850">
    <property type="term" value="C:eukaryotic translation initiation factor 2 complex"/>
    <property type="evidence" value="ECO:0007669"/>
    <property type="project" value="TreeGrafter"/>
</dbReference>
<sequence>MSYVVPRGVALALTWKQIGGDADLFRIRLARVTQPHSLSHYTVSTPDLLLLPSYRISHMNSRHINSLTNNLDQENTEFEVLAAFVKKRPKSRSKLPTSSPTNTTVLADFSVDNPITGKGAFAHNAQYALPYHLLLSRLYLQRDYYPSLNTYGTQDARNISLHVTTERKITTIGNWTEFCKSIQREKTHILKHILAELGTNWKPNIEESGALIIKGRFQQKQIHNVLRRYEKIYVQCKKCDSRNTTLGTTDRPQQPRFLVCHVCKSEYETPRIRTGFVNRIPKVRCKVPNPSPPEEEREREPEMEIEAFRGPGRNCFDVINVKARL</sequence>
<accession>A0A1Y2A3V9</accession>
<dbReference type="AlphaFoldDB" id="A0A1Y2A3V9"/>
<evidence type="ECO:0000313" key="2">
    <source>
        <dbReference type="EMBL" id="ORY17211.1"/>
    </source>
</evidence>
<dbReference type="SUPFAM" id="SSF100966">
    <property type="entry name" value="Translation initiation factor 2 beta, aIF2beta, N-terminal domain"/>
    <property type="match status" value="1"/>
</dbReference>
<proteinExistence type="predicted"/>
<dbReference type="Gene3D" id="3.30.30.170">
    <property type="match status" value="1"/>
</dbReference>
<dbReference type="STRING" id="1231657.A0A1Y2A3V9"/>
<evidence type="ECO:0000313" key="3">
    <source>
        <dbReference type="Proteomes" id="UP000193144"/>
    </source>
</evidence>
<dbReference type="GO" id="GO:0003743">
    <property type="term" value="F:translation initiation factor activity"/>
    <property type="evidence" value="ECO:0007669"/>
    <property type="project" value="InterPro"/>
</dbReference>
<evidence type="ECO:0000259" key="1">
    <source>
        <dbReference type="SMART" id="SM00653"/>
    </source>
</evidence>
<dbReference type="SMART" id="SM00653">
    <property type="entry name" value="eIF2B_5"/>
    <property type="match status" value="1"/>
</dbReference>
<feature type="domain" description="Translation initiation factor IF2/IF5" evidence="1">
    <location>
        <begin position="151"/>
        <end position="266"/>
    </location>
</feature>
<reference evidence="2 3" key="1">
    <citation type="submission" date="2016-07" db="EMBL/GenBank/DDBJ databases">
        <title>Pervasive Adenine N6-methylation of Active Genes in Fungi.</title>
        <authorList>
            <consortium name="DOE Joint Genome Institute"/>
            <person name="Mondo S.J."/>
            <person name="Dannebaum R.O."/>
            <person name="Kuo R.C."/>
            <person name="Labutti K."/>
            <person name="Haridas S."/>
            <person name="Kuo A."/>
            <person name="Salamov A."/>
            <person name="Ahrendt S.R."/>
            <person name="Lipzen A."/>
            <person name="Sullivan W."/>
            <person name="Andreopoulos W.B."/>
            <person name="Clum A."/>
            <person name="Lindquist E."/>
            <person name="Daum C."/>
            <person name="Ramamoorthy G.K."/>
            <person name="Gryganskyi A."/>
            <person name="Culley D."/>
            <person name="Magnuson J.K."/>
            <person name="James T.Y."/>
            <person name="O'Malley M.A."/>
            <person name="Stajich J.E."/>
            <person name="Spatafora J.W."/>
            <person name="Visel A."/>
            <person name="Grigoriev I.V."/>
        </authorList>
    </citation>
    <scope>NUCLEOTIDE SEQUENCE [LARGE SCALE GENOMIC DNA]</scope>
    <source>
        <strain evidence="2 3">CBS 115471</strain>
    </source>
</reference>
<dbReference type="Pfam" id="PF01873">
    <property type="entry name" value="eIF-5_eIF-2B"/>
    <property type="match status" value="1"/>
</dbReference>
<keyword evidence="3" id="KW-1185">Reference proteome</keyword>
<protein>
    <submittedName>
        <fullName evidence="2">Domain found in IF2B/IF5-domain-containing protein</fullName>
    </submittedName>
</protein>
<dbReference type="Proteomes" id="UP000193144">
    <property type="component" value="Unassembled WGS sequence"/>
</dbReference>
<dbReference type="GO" id="GO:0001731">
    <property type="term" value="P:formation of translation preinitiation complex"/>
    <property type="evidence" value="ECO:0007669"/>
    <property type="project" value="TreeGrafter"/>
</dbReference>
<dbReference type="EMBL" id="MCFA01000013">
    <property type="protein sequence ID" value="ORY17211.1"/>
    <property type="molecule type" value="Genomic_DNA"/>
</dbReference>
<dbReference type="GO" id="GO:0031369">
    <property type="term" value="F:translation initiation factor binding"/>
    <property type="evidence" value="ECO:0007669"/>
    <property type="project" value="TreeGrafter"/>
</dbReference>
<dbReference type="OrthoDB" id="3796400at2759"/>
<gene>
    <name evidence="2" type="ORF">BCR34DRAFT_597006</name>
</gene>
<dbReference type="InterPro" id="IPR045196">
    <property type="entry name" value="IF2/IF5"/>
</dbReference>
<dbReference type="PANTHER" id="PTHR23001:SF3">
    <property type="entry name" value="EUKARYOTIC TRANSLATION INITIATION FACTOR 2 SUBUNIT 2"/>
    <property type="match status" value="1"/>
</dbReference>
<dbReference type="PANTHER" id="PTHR23001">
    <property type="entry name" value="EUKARYOTIC TRANSLATION INITIATION FACTOR"/>
    <property type="match status" value="1"/>
</dbReference>
<name>A0A1Y2A3V9_9PLEO</name>
<organism evidence="2 3">
    <name type="scientific">Clohesyomyces aquaticus</name>
    <dbReference type="NCBI Taxonomy" id="1231657"/>
    <lineage>
        <taxon>Eukaryota</taxon>
        <taxon>Fungi</taxon>
        <taxon>Dikarya</taxon>
        <taxon>Ascomycota</taxon>
        <taxon>Pezizomycotina</taxon>
        <taxon>Dothideomycetes</taxon>
        <taxon>Pleosporomycetidae</taxon>
        <taxon>Pleosporales</taxon>
        <taxon>Lindgomycetaceae</taxon>
        <taxon>Clohesyomyces</taxon>
    </lineage>
</organism>
<dbReference type="InterPro" id="IPR002735">
    <property type="entry name" value="Transl_init_fac_IF2/IF5_dom"/>
</dbReference>
<dbReference type="GO" id="GO:0003729">
    <property type="term" value="F:mRNA binding"/>
    <property type="evidence" value="ECO:0007669"/>
    <property type="project" value="TreeGrafter"/>
</dbReference>
<dbReference type="InterPro" id="IPR016189">
    <property type="entry name" value="Transl_init_fac_IF2/IF5_N"/>
</dbReference>